<dbReference type="Proteomes" id="UP000236752">
    <property type="component" value="Unassembled WGS sequence"/>
</dbReference>
<organism evidence="4 5">
    <name type="scientific">Thalassococcus halodurans</name>
    <dbReference type="NCBI Taxonomy" id="373675"/>
    <lineage>
        <taxon>Bacteria</taxon>
        <taxon>Pseudomonadati</taxon>
        <taxon>Pseudomonadota</taxon>
        <taxon>Alphaproteobacteria</taxon>
        <taxon>Rhodobacterales</taxon>
        <taxon>Roseobacteraceae</taxon>
        <taxon>Thalassococcus</taxon>
    </lineage>
</organism>
<dbReference type="PANTHER" id="PTHR47690">
    <property type="entry name" value="GLUCOKINASE"/>
    <property type="match status" value="1"/>
</dbReference>
<keyword evidence="1" id="KW-0808">Transferase</keyword>
<dbReference type="PANTHER" id="PTHR47690:SF1">
    <property type="entry name" value="GLUCOKINASE"/>
    <property type="match status" value="1"/>
</dbReference>
<dbReference type="Pfam" id="PF02685">
    <property type="entry name" value="Glucokinase"/>
    <property type="match status" value="1"/>
</dbReference>
<dbReference type="Gene3D" id="3.40.367.20">
    <property type="match status" value="1"/>
</dbReference>
<evidence type="ECO:0000256" key="1">
    <source>
        <dbReference type="ARBA" id="ARBA00022679"/>
    </source>
</evidence>
<evidence type="ECO:0000313" key="4">
    <source>
        <dbReference type="EMBL" id="SEG02448.1"/>
    </source>
</evidence>
<evidence type="ECO:0000256" key="3">
    <source>
        <dbReference type="RuleBase" id="RU004046"/>
    </source>
</evidence>
<keyword evidence="2 4" id="KW-0418">Kinase</keyword>
<dbReference type="OrthoDB" id="9800595at2"/>
<dbReference type="InterPro" id="IPR043129">
    <property type="entry name" value="ATPase_NBD"/>
</dbReference>
<dbReference type="RefSeq" id="WP_103909900.1">
    <property type="nucleotide sequence ID" value="NZ_FNUZ01000002.1"/>
</dbReference>
<proteinExistence type="inferred from homology"/>
<dbReference type="CDD" id="cd24008">
    <property type="entry name" value="ASKHA_NBD_GLK"/>
    <property type="match status" value="1"/>
</dbReference>
<dbReference type="GO" id="GO:0005829">
    <property type="term" value="C:cytosol"/>
    <property type="evidence" value="ECO:0007669"/>
    <property type="project" value="TreeGrafter"/>
</dbReference>
<reference evidence="4 5" key="1">
    <citation type="submission" date="2016-10" db="EMBL/GenBank/DDBJ databases">
        <authorList>
            <person name="de Groot N.N."/>
        </authorList>
    </citation>
    <scope>NUCLEOTIDE SEQUENCE [LARGE SCALE GENOMIC DNA]</scope>
    <source>
        <strain evidence="4 5">DSM 26915</strain>
    </source>
</reference>
<sequence>MSHTPQTAVVADIGGTNTRVAIAKGHDIVETSIKRYKNASQTGLTQILTDYLGQNAVNPDAACVAMAGPVRDGVGRLTNLDWAIDRDVIARATGASRVAVLNDLQAQGHALASLSGNDLVPILPRESIQTDAPKLVVGVGTGLNAAPIYSVGNSTVIPASESGHVSLPVRSEEELRLRDFIARKHPEPGIEDVLSGRGFERIYAWISHEAGQNEERPAADIMASVHTDPLAMRTVQTFSRILGGYVGDLALITLPLGGIYLCGGVAQHFAPHLTMDTFGKAFAAKGRFTDFMAQFPVHLVANDYAALTGCACHLEELRH</sequence>
<dbReference type="AlphaFoldDB" id="A0A1H5WSS0"/>
<keyword evidence="5" id="KW-1185">Reference proteome</keyword>
<dbReference type="GO" id="GO:0006096">
    <property type="term" value="P:glycolytic process"/>
    <property type="evidence" value="ECO:0007669"/>
    <property type="project" value="InterPro"/>
</dbReference>
<dbReference type="GO" id="GO:0005536">
    <property type="term" value="F:D-glucose binding"/>
    <property type="evidence" value="ECO:0007669"/>
    <property type="project" value="InterPro"/>
</dbReference>
<dbReference type="GO" id="GO:0004340">
    <property type="term" value="F:glucokinase activity"/>
    <property type="evidence" value="ECO:0007669"/>
    <property type="project" value="InterPro"/>
</dbReference>
<accession>A0A1H5WSS0</accession>
<dbReference type="EMBL" id="FNUZ01000002">
    <property type="protein sequence ID" value="SEG02448.1"/>
    <property type="molecule type" value="Genomic_DNA"/>
</dbReference>
<name>A0A1H5WSS0_9RHOB</name>
<gene>
    <name evidence="4" type="ORF">SAMN04488045_1574</name>
</gene>
<dbReference type="SUPFAM" id="SSF53067">
    <property type="entry name" value="Actin-like ATPase domain"/>
    <property type="match status" value="1"/>
</dbReference>
<dbReference type="InterPro" id="IPR050201">
    <property type="entry name" value="Bacterial_glucokinase"/>
</dbReference>
<evidence type="ECO:0000256" key="2">
    <source>
        <dbReference type="ARBA" id="ARBA00022777"/>
    </source>
</evidence>
<protein>
    <submittedName>
        <fullName evidence="4">Glucokinase</fullName>
    </submittedName>
</protein>
<dbReference type="Gene3D" id="3.30.420.40">
    <property type="match status" value="1"/>
</dbReference>
<dbReference type="InterPro" id="IPR003836">
    <property type="entry name" value="Glucokinase"/>
</dbReference>
<dbReference type="GO" id="GO:0005524">
    <property type="term" value="F:ATP binding"/>
    <property type="evidence" value="ECO:0007669"/>
    <property type="project" value="InterPro"/>
</dbReference>
<comment type="similarity">
    <text evidence="3">Belongs to the bacterial glucokinase family.</text>
</comment>
<evidence type="ECO:0000313" key="5">
    <source>
        <dbReference type="Proteomes" id="UP000236752"/>
    </source>
</evidence>